<name>A0A834FXP9_RHOSS</name>
<reference evidence="2" key="1">
    <citation type="submission" date="2019-11" db="EMBL/GenBank/DDBJ databases">
        <authorList>
            <person name="Liu Y."/>
            <person name="Hou J."/>
            <person name="Li T.-Q."/>
            <person name="Guan C.-H."/>
            <person name="Wu X."/>
            <person name="Wu H.-Z."/>
            <person name="Ling F."/>
            <person name="Zhang R."/>
            <person name="Shi X.-G."/>
            <person name="Ren J.-P."/>
            <person name="Chen E.-F."/>
            <person name="Sun J.-M."/>
        </authorList>
    </citation>
    <scope>NUCLEOTIDE SEQUENCE</scope>
    <source>
        <strain evidence="2">Adult_tree_wgs_1</strain>
        <tissue evidence="2">Leaves</tissue>
    </source>
</reference>
<dbReference type="AlphaFoldDB" id="A0A834FXP9"/>
<evidence type="ECO:0000256" key="1">
    <source>
        <dbReference type="SAM" id="MobiDB-lite"/>
    </source>
</evidence>
<keyword evidence="3" id="KW-1185">Reference proteome</keyword>
<dbReference type="Gene3D" id="2.40.50.140">
    <property type="entry name" value="Nucleic acid-binding proteins"/>
    <property type="match status" value="1"/>
</dbReference>
<evidence type="ECO:0000313" key="2">
    <source>
        <dbReference type="EMBL" id="KAF7114261.1"/>
    </source>
</evidence>
<dbReference type="Proteomes" id="UP000626092">
    <property type="component" value="Unassembled WGS sequence"/>
</dbReference>
<proteinExistence type="predicted"/>
<accession>A0A834FXP9</accession>
<organism evidence="2 3">
    <name type="scientific">Rhododendron simsii</name>
    <name type="common">Sims's rhododendron</name>
    <dbReference type="NCBI Taxonomy" id="118357"/>
    <lineage>
        <taxon>Eukaryota</taxon>
        <taxon>Viridiplantae</taxon>
        <taxon>Streptophyta</taxon>
        <taxon>Embryophyta</taxon>
        <taxon>Tracheophyta</taxon>
        <taxon>Spermatophyta</taxon>
        <taxon>Magnoliopsida</taxon>
        <taxon>eudicotyledons</taxon>
        <taxon>Gunneridae</taxon>
        <taxon>Pentapetalae</taxon>
        <taxon>asterids</taxon>
        <taxon>Ericales</taxon>
        <taxon>Ericaceae</taxon>
        <taxon>Ericoideae</taxon>
        <taxon>Rhodoreae</taxon>
        <taxon>Rhododendron</taxon>
    </lineage>
</organism>
<dbReference type="SUPFAM" id="SSF50249">
    <property type="entry name" value="Nucleic acid-binding proteins"/>
    <property type="match status" value="1"/>
</dbReference>
<dbReference type="InterPro" id="IPR012340">
    <property type="entry name" value="NA-bd_OB-fold"/>
</dbReference>
<sequence length="461" mass="51556">MAGAIGWYGPLIDLSKAASHVGDYVQLIVFVHRCTPVQYKMAKGGREVIRTDIQVGDDTRRFFNVSIWQKQMGSMAVAGDIVLLHNVKITRFGDFVEAKTNHCSSLQCLVHPCESLVLKGTCGLYSRISGNIIFLIWKLGYDTNNHKFHGLDSIRGDCKLGATTKEKLMKVIEWVQQAGSILHNVQFHGHQHKGQQSINWKVQEERCLQDCCSLLEVLHLTDSSKATFCASIGEIFLPLTWKHLPESEEERVFLSRRICTMGDKYLTEDLICSGCQLCGCPLNSELGSTSDESTTPFYCQKSSNNLHIRSVIYRPFMLYVWDDSKYIPLLVKNKAAELLFGNIKAESVHSCYRGQKHGQTPNPNDNQNTGHSDAKGTTRLNAADGGFGLLLHSSADKSSGQKEKKQSGVPDLYSIWLILLKLLMQQGKNSPLKFKVTVNMAKDWDRGRFEMVSVSIPCFGG</sequence>
<dbReference type="PANTHER" id="PTHR38542:SF2">
    <property type="entry name" value="REPLICATION FACTOR A C-TERMINAL DOMAIN-CONTAINING PROTEIN"/>
    <property type="match status" value="1"/>
</dbReference>
<feature type="region of interest" description="Disordered" evidence="1">
    <location>
        <begin position="353"/>
        <end position="377"/>
    </location>
</feature>
<dbReference type="OrthoDB" id="2446218at2759"/>
<gene>
    <name evidence="2" type="ORF">RHSIM_RhsimUnG0094800</name>
</gene>
<evidence type="ECO:0000313" key="3">
    <source>
        <dbReference type="Proteomes" id="UP000626092"/>
    </source>
</evidence>
<comment type="caution">
    <text evidence="2">The sequence shown here is derived from an EMBL/GenBank/DDBJ whole genome shotgun (WGS) entry which is preliminary data.</text>
</comment>
<dbReference type="PANTHER" id="PTHR38542">
    <property type="entry name" value="OS04G0450500 PROTEIN"/>
    <property type="match status" value="1"/>
</dbReference>
<dbReference type="EMBL" id="WJXA01000229">
    <property type="protein sequence ID" value="KAF7114261.1"/>
    <property type="molecule type" value="Genomic_DNA"/>
</dbReference>
<protein>
    <submittedName>
        <fullName evidence="2">Uncharacterized protein</fullName>
    </submittedName>
</protein>
<feature type="compositionally biased region" description="Polar residues" evidence="1">
    <location>
        <begin position="357"/>
        <end position="371"/>
    </location>
</feature>